<dbReference type="InterPro" id="IPR036388">
    <property type="entry name" value="WH-like_DNA-bd_sf"/>
</dbReference>
<evidence type="ECO:0000259" key="1">
    <source>
        <dbReference type="Pfam" id="PF04542"/>
    </source>
</evidence>
<dbReference type="EMBL" id="BMJT01000002">
    <property type="protein sequence ID" value="GGG13918.1"/>
    <property type="molecule type" value="Genomic_DNA"/>
</dbReference>
<dbReference type="Gene3D" id="1.10.1740.10">
    <property type="match status" value="1"/>
</dbReference>
<dbReference type="InterPro" id="IPR013325">
    <property type="entry name" value="RNA_pol_sigma_r2"/>
</dbReference>
<dbReference type="InterPro" id="IPR014284">
    <property type="entry name" value="RNA_pol_sigma-70_dom"/>
</dbReference>
<proteinExistence type="predicted"/>
<dbReference type="InterPro" id="IPR013324">
    <property type="entry name" value="RNA_pol_sigma_r3/r4-like"/>
</dbReference>
<evidence type="ECO:0000313" key="2">
    <source>
        <dbReference type="EMBL" id="GGG13918.1"/>
    </source>
</evidence>
<accession>A0A917FY82</accession>
<dbReference type="GO" id="GO:0006352">
    <property type="term" value="P:DNA-templated transcription initiation"/>
    <property type="evidence" value="ECO:0007669"/>
    <property type="project" value="InterPro"/>
</dbReference>
<feature type="domain" description="RNA polymerase sigma-70 region 2" evidence="1">
    <location>
        <begin position="9"/>
        <end position="76"/>
    </location>
</feature>
<sequence>MHRLPFEQLVNELRPMMTRILQRAHIYKDFDEFLHVMMIALWKAQQRYEPEVGLFSTFAYASMHGAIKDELNKIRRQKVLFIDDENEALLREEPYDPIAYRQLIDSIQSALSMEEYILFYYRYEQQFAIREIATLLQLPYEVVKRRCARMRTKVHALLMATNQKQ</sequence>
<protein>
    <recommendedName>
        <fullName evidence="1">RNA polymerase sigma-70 region 2 domain-containing protein</fullName>
    </recommendedName>
</protein>
<gene>
    <name evidence="2" type="ORF">GCM10007425_05290</name>
</gene>
<dbReference type="Gene3D" id="1.10.10.10">
    <property type="entry name" value="Winged helix-like DNA-binding domain superfamily/Winged helix DNA-binding domain"/>
    <property type="match status" value="1"/>
</dbReference>
<comment type="caution">
    <text evidence="2">The sequence shown here is derived from an EMBL/GenBank/DDBJ whole genome shotgun (WGS) entry which is preliminary data.</text>
</comment>
<dbReference type="AlphaFoldDB" id="A0A917FY82"/>
<dbReference type="RefSeq" id="WP_188613470.1">
    <property type="nucleotide sequence ID" value="NZ_BMJT01000002.1"/>
</dbReference>
<dbReference type="NCBIfam" id="TIGR02937">
    <property type="entry name" value="sigma70-ECF"/>
    <property type="match status" value="1"/>
</dbReference>
<evidence type="ECO:0000313" key="3">
    <source>
        <dbReference type="Proteomes" id="UP000616608"/>
    </source>
</evidence>
<organism evidence="2 3">
    <name type="scientific">Lysinibacillus alkalisoli</name>
    <dbReference type="NCBI Taxonomy" id="1911548"/>
    <lineage>
        <taxon>Bacteria</taxon>
        <taxon>Bacillati</taxon>
        <taxon>Bacillota</taxon>
        <taxon>Bacilli</taxon>
        <taxon>Bacillales</taxon>
        <taxon>Bacillaceae</taxon>
        <taxon>Lysinibacillus</taxon>
    </lineage>
</organism>
<name>A0A917FY82_9BACI</name>
<dbReference type="GO" id="GO:0003700">
    <property type="term" value="F:DNA-binding transcription factor activity"/>
    <property type="evidence" value="ECO:0007669"/>
    <property type="project" value="InterPro"/>
</dbReference>
<dbReference type="InterPro" id="IPR007627">
    <property type="entry name" value="RNA_pol_sigma70_r2"/>
</dbReference>
<dbReference type="SUPFAM" id="SSF88946">
    <property type="entry name" value="Sigma2 domain of RNA polymerase sigma factors"/>
    <property type="match status" value="1"/>
</dbReference>
<keyword evidence="3" id="KW-1185">Reference proteome</keyword>
<dbReference type="Pfam" id="PF04542">
    <property type="entry name" value="Sigma70_r2"/>
    <property type="match status" value="1"/>
</dbReference>
<dbReference type="Proteomes" id="UP000616608">
    <property type="component" value="Unassembled WGS sequence"/>
</dbReference>
<reference evidence="2" key="1">
    <citation type="journal article" date="2014" name="Int. J. Syst. Evol. Microbiol.">
        <title>Complete genome sequence of Corynebacterium casei LMG S-19264T (=DSM 44701T), isolated from a smear-ripened cheese.</title>
        <authorList>
            <consortium name="US DOE Joint Genome Institute (JGI-PGF)"/>
            <person name="Walter F."/>
            <person name="Albersmeier A."/>
            <person name="Kalinowski J."/>
            <person name="Ruckert C."/>
        </authorList>
    </citation>
    <scope>NUCLEOTIDE SEQUENCE</scope>
    <source>
        <strain evidence="2">CGMCC 1.15760</strain>
    </source>
</reference>
<dbReference type="SUPFAM" id="SSF88659">
    <property type="entry name" value="Sigma3 and sigma4 domains of RNA polymerase sigma factors"/>
    <property type="match status" value="1"/>
</dbReference>
<reference evidence="2" key="2">
    <citation type="submission" date="2020-09" db="EMBL/GenBank/DDBJ databases">
        <authorList>
            <person name="Sun Q."/>
            <person name="Zhou Y."/>
        </authorList>
    </citation>
    <scope>NUCLEOTIDE SEQUENCE</scope>
    <source>
        <strain evidence="2">CGMCC 1.15760</strain>
    </source>
</reference>